<evidence type="ECO:0008006" key="2">
    <source>
        <dbReference type="Google" id="ProtNLM"/>
    </source>
</evidence>
<dbReference type="EMBL" id="GL945435">
    <property type="protein sequence ID" value="EGO23439.1"/>
    <property type="molecule type" value="Genomic_DNA"/>
</dbReference>
<dbReference type="SUPFAM" id="SSF52047">
    <property type="entry name" value="RNI-like"/>
    <property type="match status" value="1"/>
</dbReference>
<dbReference type="RefSeq" id="XP_007319201.1">
    <property type="nucleotide sequence ID" value="XM_007319139.1"/>
</dbReference>
<dbReference type="HOGENOM" id="CLU_1131351_0_0_1"/>
<reference evidence="1" key="1">
    <citation type="submission" date="2011-04" db="EMBL/GenBank/DDBJ databases">
        <title>Evolution of plant cell wall degrading machinery underlies the functional diversity of forest fungi.</title>
        <authorList>
            <consortium name="US DOE Joint Genome Institute (JGI-PGF)"/>
            <person name="Eastwood D.C."/>
            <person name="Floudas D."/>
            <person name="Binder M."/>
            <person name="Majcherczyk A."/>
            <person name="Schneider P."/>
            <person name="Aerts A."/>
            <person name="Asiegbu F.O."/>
            <person name="Baker S.E."/>
            <person name="Barry K."/>
            <person name="Bendiksby M."/>
            <person name="Blumentritt M."/>
            <person name="Coutinho P.M."/>
            <person name="Cullen D."/>
            <person name="Cullen D."/>
            <person name="Gathman A."/>
            <person name="Goodell B."/>
            <person name="Henrissat B."/>
            <person name="Ihrmark K."/>
            <person name="Kauserud H."/>
            <person name="Kohler A."/>
            <person name="LaButti K."/>
            <person name="Lapidus A."/>
            <person name="Lavin J.L."/>
            <person name="Lee Y.-H."/>
            <person name="Lindquist E."/>
            <person name="Lilly W."/>
            <person name="Lucas S."/>
            <person name="Morin E."/>
            <person name="Murat C."/>
            <person name="Oguiza J.A."/>
            <person name="Park J."/>
            <person name="Pisabarro A.G."/>
            <person name="Riley R."/>
            <person name="Rosling A."/>
            <person name="Salamov A."/>
            <person name="Schmidt O."/>
            <person name="Schmutz J."/>
            <person name="Skrede I."/>
            <person name="Stenlid J."/>
            <person name="Wiebenga A."/>
            <person name="Xie X."/>
            <person name="Kues U."/>
            <person name="Hibbett D.S."/>
            <person name="Hoffmeister D."/>
            <person name="Hogberg N."/>
            <person name="Martin F."/>
            <person name="Grigoriev I.V."/>
            <person name="Watkinson S.C."/>
        </authorList>
    </citation>
    <scope>NUCLEOTIDE SEQUENCE</scope>
    <source>
        <strain evidence="1">S7.9</strain>
    </source>
</reference>
<protein>
    <recommendedName>
        <fullName evidence="2">F-box domain-containing protein</fullName>
    </recommendedName>
</protein>
<proteinExistence type="predicted"/>
<sequence>MAAKRSSLESLRFNGAGIFNSPSLLTIIQTRGFIPLTTLYLKLDSRNSRPINAGWPAFKVFLSSCTNLQELILEGNDFSLPDDARPENVIHIESLRSLALRWSRRFHSGRLASFVRCIETPALTYLELVDAIGRALNIFALRSNPTTFVLLHTLRVTGCRSGREPLADNFYQLFSSVRELQLAKSDGHYFLPAARLHREGAPLVLPHAPLWPTLEVLSYDGSDFNWLRDVVRSRSSLGSQLQTVRI</sequence>
<dbReference type="InterPro" id="IPR032675">
    <property type="entry name" value="LRR_dom_sf"/>
</dbReference>
<dbReference type="KEGG" id="sla:SERLADRAFT_469345"/>
<gene>
    <name evidence="1" type="ORF">SERLADRAFT_469345</name>
</gene>
<name>F8P012_SERL9</name>
<evidence type="ECO:0000313" key="1">
    <source>
        <dbReference type="EMBL" id="EGO23439.1"/>
    </source>
</evidence>
<dbReference type="AlphaFoldDB" id="F8P012"/>
<organism>
    <name type="scientific">Serpula lacrymans var. lacrymans (strain S7.9)</name>
    <name type="common">Dry rot fungus</name>
    <dbReference type="NCBI Taxonomy" id="578457"/>
    <lineage>
        <taxon>Eukaryota</taxon>
        <taxon>Fungi</taxon>
        <taxon>Dikarya</taxon>
        <taxon>Basidiomycota</taxon>
        <taxon>Agaricomycotina</taxon>
        <taxon>Agaricomycetes</taxon>
        <taxon>Agaricomycetidae</taxon>
        <taxon>Boletales</taxon>
        <taxon>Coniophorineae</taxon>
        <taxon>Serpulaceae</taxon>
        <taxon>Serpula</taxon>
    </lineage>
</organism>
<dbReference type="GeneID" id="18819594"/>
<dbReference type="Proteomes" id="UP000008064">
    <property type="component" value="Unassembled WGS sequence"/>
</dbReference>
<dbReference type="Gene3D" id="3.80.10.10">
    <property type="entry name" value="Ribonuclease Inhibitor"/>
    <property type="match status" value="1"/>
</dbReference>
<feature type="non-terminal residue" evidence="1">
    <location>
        <position position="246"/>
    </location>
</feature>
<accession>F8P012</accession>